<dbReference type="PANTHER" id="PTHR46185">
    <property type="entry name" value="GLUTAREDOXIN-1"/>
    <property type="match status" value="1"/>
</dbReference>
<organism evidence="3 4">
    <name type="scientific">Salvator merianae</name>
    <name type="common">Argentine black and white tegu</name>
    <name type="synonym">Tupinambis merianae</name>
    <dbReference type="NCBI Taxonomy" id="96440"/>
    <lineage>
        <taxon>Eukaryota</taxon>
        <taxon>Metazoa</taxon>
        <taxon>Chordata</taxon>
        <taxon>Craniata</taxon>
        <taxon>Vertebrata</taxon>
        <taxon>Euteleostomi</taxon>
        <taxon>Lepidosauria</taxon>
        <taxon>Squamata</taxon>
        <taxon>Bifurcata</taxon>
        <taxon>Unidentata</taxon>
        <taxon>Episquamata</taxon>
        <taxon>Laterata</taxon>
        <taxon>Teiioidea</taxon>
        <taxon>Teiidae</taxon>
        <taxon>Salvator</taxon>
    </lineage>
</organism>
<dbReference type="PANTHER" id="PTHR46185:SF1">
    <property type="entry name" value="GLUTAREDOXIN-1"/>
    <property type="match status" value="1"/>
</dbReference>
<dbReference type="InterPro" id="IPR036249">
    <property type="entry name" value="Thioredoxin-like_sf"/>
</dbReference>
<reference evidence="3" key="1">
    <citation type="submission" date="2025-08" db="UniProtKB">
        <authorList>
            <consortium name="Ensembl"/>
        </authorList>
    </citation>
    <scope>IDENTIFICATION</scope>
</reference>
<dbReference type="Gene3D" id="3.40.30.10">
    <property type="entry name" value="Glutaredoxin"/>
    <property type="match status" value="1"/>
</dbReference>
<dbReference type="AlphaFoldDB" id="A0A8D0BPB1"/>
<sequence length="109" mass="12563">MAKQFVKSKPAPNKVVVLRKLGCPYYHKAVDLLNELCLRSCCMGYMDLTVQGDADEIQNYFQQTMGTRTVFHIFIGEKCIGSYTDLESLYRNGELKYILEKIGLNEEQR</sequence>
<keyword evidence="2" id="KW-0249">Electron transport</keyword>
<dbReference type="GO" id="GO:0005739">
    <property type="term" value="C:mitochondrion"/>
    <property type="evidence" value="ECO:0007669"/>
    <property type="project" value="TreeGrafter"/>
</dbReference>
<dbReference type="OMA" id="FHIFIGE"/>
<dbReference type="Ensembl" id="ENSSMRT00000016152.1">
    <property type="protein sequence ID" value="ENSSMRP00000013878.1"/>
    <property type="gene ID" value="ENSSMRG00000010782.1"/>
</dbReference>
<dbReference type="SUPFAM" id="SSF52833">
    <property type="entry name" value="Thioredoxin-like"/>
    <property type="match status" value="1"/>
</dbReference>
<evidence type="ECO:0000256" key="1">
    <source>
        <dbReference type="ARBA" id="ARBA00022448"/>
    </source>
</evidence>
<evidence type="ECO:0000313" key="4">
    <source>
        <dbReference type="Proteomes" id="UP000694421"/>
    </source>
</evidence>
<protein>
    <recommendedName>
        <fullName evidence="5">Glutaredoxin</fullName>
    </recommendedName>
</protein>
<proteinExistence type="predicted"/>
<dbReference type="GO" id="GO:0015038">
    <property type="term" value="F:glutathione disulfide oxidoreductase activity"/>
    <property type="evidence" value="ECO:0007669"/>
    <property type="project" value="TreeGrafter"/>
</dbReference>
<dbReference type="InterPro" id="IPR047185">
    <property type="entry name" value="GLRX1"/>
</dbReference>
<keyword evidence="4" id="KW-1185">Reference proteome</keyword>
<dbReference type="InterPro" id="IPR014025">
    <property type="entry name" value="Glutaredoxin_subgr"/>
</dbReference>
<dbReference type="GeneTree" id="ENSGT00900000141068"/>
<name>A0A8D0BPB1_SALMN</name>
<dbReference type="Proteomes" id="UP000694421">
    <property type="component" value="Unplaced"/>
</dbReference>
<reference evidence="3" key="2">
    <citation type="submission" date="2025-09" db="UniProtKB">
        <authorList>
            <consortium name="Ensembl"/>
        </authorList>
    </citation>
    <scope>IDENTIFICATION</scope>
</reference>
<evidence type="ECO:0008006" key="5">
    <source>
        <dbReference type="Google" id="ProtNLM"/>
    </source>
</evidence>
<dbReference type="PRINTS" id="PR00160">
    <property type="entry name" value="GLUTAREDOXIN"/>
</dbReference>
<evidence type="ECO:0000313" key="3">
    <source>
        <dbReference type="Ensembl" id="ENSSMRP00000013878.1"/>
    </source>
</evidence>
<accession>A0A8D0BPB1</accession>
<dbReference type="PROSITE" id="PS51354">
    <property type="entry name" value="GLUTAREDOXIN_2"/>
    <property type="match status" value="1"/>
</dbReference>
<keyword evidence="1" id="KW-0813">Transport</keyword>
<evidence type="ECO:0000256" key="2">
    <source>
        <dbReference type="ARBA" id="ARBA00022982"/>
    </source>
</evidence>